<gene>
    <name evidence="8" type="ORF">GGR95_003627</name>
</gene>
<feature type="domain" description="Fe/B12 periplasmic-binding" evidence="7">
    <location>
        <begin position="38"/>
        <end position="296"/>
    </location>
</feature>
<organism evidence="8 9">
    <name type="scientific">Sulfitobacter undariae</name>
    <dbReference type="NCBI Taxonomy" id="1563671"/>
    <lineage>
        <taxon>Bacteria</taxon>
        <taxon>Pseudomonadati</taxon>
        <taxon>Pseudomonadota</taxon>
        <taxon>Alphaproteobacteria</taxon>
        <taxon>Rhodobacterales</taxon>
        <taxon>Roseobacteraceae</taxon>
        <taxon>Sulfitobacter</taxon>
    </lineage>
</organism>
<keyword evidence="4" id="KW-0406">Ion transport</keyword>
<proteinExistence type="inferred from homology"/>
<evidence type="ECO:0000256" key="6">
    <source>
        <dbReference type="SAM" id="SignalP"/>
    </source>
</evidence>
<comment type="similarity">
    <text evidence="2">Belongs to the bacterial solute-binding protein 8 family.</text>
</comment>
<reference evidence="8 9" key="1">
    <citation type="submission" date="2020-08" db="EMBL/GenBank/DDBJ databases">
        <title>Genomic Encyclopedia of Type Strains, Phase IV (KMG-IV): sequencing the most valuable type-strain genomes for metagenomic binning, comparative biology and taxonomic classification.</title>
        <authorList>
            <person name="Goeker M."/>
        </authorList>
    </citation>
    <scope>NUCLEOTIDE SEQUENCE [LARGE SCALE GENOMIC DNA]</scope>
    <source>
        <strain evidence="8 9">DSM 102234</strain>
    </source>
</reference>
<sequence>MFRIIALITATLAQPVYAQSVSVDTFVGTVEIAAQPDNIAVFDIAAFDTLNALGVSVEGLVRPVFLEYLETAAKDTVPVGSLFEPDFEAVFALKPDLVIAGGRSSGQVSELSRIAPTIDMTIGEDTVADGLARLASYGVLFDKQAQAAELAAGFDSKLSDVRAAVAGQGSALIVMTNGPKVSAYGTGGRFGWLHDALNLPEAVESVEQNTHGEAISFEFIREANPDILLVVDRLAAVGQDGDSARTTLDNALVHETRAWQTGRVIYLSPAPIYISGGGIQSMTVTLDEILAGMKDG</sequence>
<dbReference type="SUPFAM" id="SSF53807">
    <property type="entry name" value="Helical backbone' metal receptor"/>
    <property type="match status" value="1"/>
</dbReference>
<evidence type="ECO:0000313" key="9">
    <source>
        <dbReference type="Proteomes" id="UP000530268"/>
    </source>
</evidence>
<dbReference type="EMBL" id="JACIEI010000023">
    <property type="protein sequence ID" value="MBB3995961.1"/>
    <property type="molecule type" value="Genomic_DNA"/>
</dbReference>
<feature type="signal peptide" evidence="6">
    <location>
        <begin position="1"/>
        <end position="18"/>
    </location>
</feature>
<dbReference type="CDD" id="cd01140">
    <property type="entry name" value="FatB"/>
    <property type="match status" value="1"/>
</dbReference>
<evidence type="ECO:0000259" key="7">
    <source>
        <dbReference type="PROSITE" id="PS50983"/>
    </source>
</evidence>
<evidence type="ECO:0000256" key="1">
    <source>
        <dbReference type="ARBA" id="ARBA00004196"/>
    </source>
</evidence>
<dbReference type="AlphaFoldDB" id="A0A7W6E731"/>
<dbReference type="Pfam" id="PF01497">
    <property type="entry name" value="Peripla_BP_2"/>
    <property type="match status" value="1"/>
</dbReference>
<keyword evidence="3" id="KW-0813">Transport</keyword>
<evidence type="ECO:0000256" key="5">
    <source>
        <dbReference type="ARBA" id="ARBA00022729"/>
    </source>
</evidence>
<feature type="chain" id="PRO_5030869941" evidence="6">
    <location>
        <begin position="19"/>
        <end position="296"/>
    </location>
</feature>
<dbReference type="GO" id="GO:1901678">
    <property type="term" value="P:iron coordination entity transport"/>
    <property type="evidence" value="ECO:0007669"/>
    <property type="project" value="UniProtKB-ARBA"/>
</dbReference>
<evidence type="ECO:0000313" key="8">
    <source>
        <dbReference type="EMBL" id="MBB3995961.1"/>
    </source>
</evidence>
<dbReference type="PANTHER" id="PTHR30532">
    <property type="entry name" value="IRON III DICITRATE-BINDING PERIPLASMIC PROTEIN"/>
    <property type="match status" value="1"/>
</dbReference>
<dbReference type="PANTHER" id="PTHR30532:SF28">
    <property type="entry name" value="PETROBACTIN-BINDING PROTEIN YCLQ"/>
    <property type="match status" value="1"/>
</dbReference>
<dbReference type="GO" id="GO:0030288">
    <property type="term" value="C:outer membrane-bounded periplasmic space"/>
    <property type="evidence" value="ECO:0007669"/>
    <property type="project" value="TreeGrafter"/>
</dbReference>
<keyword evidence="5 6" id="KW-0732">Signal</keyword>
<accession>A0A7W6E731</accession>
<evidence type="ECO:0000256" key="4">
    <source>
        <dbReference type="ARBA" id="ARBA00022496"/>
    </source>
</evidence>
<evidence type="ECO:0000256" key="3">
    <source>
        <dbReference type="ARBA" id="ARBA00022448"/>
    </source>
</evidence>
<keyword evidence="4" id="KW-0408">Iron</keyword>
<protein>
    <submittedName>
        <fullName evidence="8">Iron complex transport system substrate-binding protein</fullName>
    </submittedName>
</protein>
<dbReference type="InterPro" id="IPR051313">
    <property type="entry name" value="Bact_iron-sidero_bind"/>
</dbReference>
<keyword evidence="4" id="KW-0410">Iron transport</keyword>
<comment type="subcellular location">
    <subcellularLocation>
        <location evidence="1">Cell envelope</location>
    </subcellularLocation>
</comment>
<dbReference type="RefSeq" id="WP_184568216.1">
    <property type="nucleotide sequence ID" value="NZ_JACIEI010000023.1"/>
</dbReference>
<dbReference type="InterPro" id="IPR033870">
    <property type="entry name" value="FatB"/>
</dbReference>
<dbReference type="Proteomes" id="UP000530268">
    <property type="component" value="Unassembled WGS sequence"/>
</dbReference>
<comment type="caution">
    <text evidence="8">The sequence shown here is derived from an EMBL/GenBank/DDBJ whole genome shotgun (WGS) entry which is preliminary data.</text>
</comment>
<keyword evidence="9" id="KW-1185">Reference proteome</keyword>
<name>A0A7W6E731_9RHOB</name>
<dbReference type="PROSITE" id="PS50983">
    <property type="entry name" value="FE_B12_PBP"/>
    <property type="match status" value="1"/>
</dbReference>
<dbReference type="InterPro" id="IPR002491">
    <property type="entry name" value="ABC_transptr_periplasmic_BD"/>
</dbReference>
<evidence type="ECO:0000256" key="2">
    <source>
        <dbReference type="ARBA" id="ARBA00008814"/>
    </source>
</evidence>
<dbReference type="Gene3D" id="3.40.50.1980">
    <property type="entry name" value="Nitrogenase molybdenum iron protein domain"/>
    <property type="match status" value="2"/>
</dbReference>